<dbReference type="EMBL" id="JALJOV010000231">
    <property type="protein sequence ID" value="KAK9865643.1"/>
    <property type="molecule type" value="Genomic_DNA"/>
</dbReference>
<comment type="subcellular location">
    <subcellularLocation>
        <location evidence="6">Nucleus outer membrane</location>
        <topology evidence="6">Single-pass membrane protein</topology>
    </subcellularLocation>
</comment>
<accession>A0AAW1T8V3</accession>
<dbReference type="Proteomes" id="UP001485043">
    <property type="component" value="Unassembled WGS sequence"/>
</dbReference>
<evidence type="ECO:0000256" key="5">
    <source>
        <dbReference type="ARBA" id="ARBA00023242"/>
    </source>
</evidence>
<evidence type="ECO:0000256" key="6">
    <source>
        <dbReference type="ARBA" id="ARBA00034303"/>
    </source>
</evidence>
<evidence type="ECO:0000313" key="8">
    <source>
        <dbReference type="Proteomes" id="UP001485043"/>
    </source>
</evidence>
<keyword evidence="8" id="KW-1185">Reference proteome</keyword>
<dbReference type="Pfam" id="PF05705">
    <property type="entry name" value="DUF829"/>
    <property type="match status" value="1"/>
</dbReference>
<dbReference type="AlphaFoldDB" id="A0AAW1T8V3"/>
<evidence type="ECO:0000256" key="4">
    <source>
        <dbReference type="ARBA" id="ARBA00023136"/>
    </source>
</evidence>
<evidence type="ECO:0000256" key="1">
    <source>
        <dbReference type="ARBA" id="ARBA00007387"/>
    </source>
</evidence>
<sequence>MMSLGTGWIKARRELQGTAAALPYLRRCSETLVKAVPLDCPLESRIPDTKDQQNSRPLVVLFGWFWARPRYFEKYCDAWRNKGFPVMGIRASPLLLPFLADAKAATLLKQISSSRMQQHKDAWMVYHAFSNAGFVTMTKVLQAAHARADPHRARQAGRNEALVGQESEHAVTMEPRGIIFDSAPARFDSKIVTEGVISAALNEPVEGLATRHPILYGTVLRLARVLLRLPYLQQQITQVWGFWDTQAPTCRQLYLYSDADAIIDEKAVEAFAAAQGKRQVAVRMHKWKGSGHCAHLRIALEGCISQAEIPRLPRLSRKRLDQLTAALQRDDRPELSAREASSTTLNSSGKTSLVAVDALLFFLISAFPKDIEPGLRLRWHSAQKEQTCKAESRTHAPSLHHKLRVHINHKSSIGMG</sequence>
<keyword evidence="4" id="KW-0472">Membrane</keyword>
<protein>
    <submittedName>
        <fullName evidence="7">Uncharacterized protein</fullName>
    </submittedName>
</protein>
<evidence type="ECO:0000256" key="3">
    <source>
        <dbReference type="ARBA" id="ARBA00022989"/>
    </source>
</evidence>
<dbReference type="PANTHER" id="PTHR12265">
    <property type="entry name" value="TRANSMEMBRANE PROTEIN 53"/>
    <property type="match status" value="1"/>
</dbReference>
<comment type="similarity">
    <text evidence="1">Belongs to the TMEM53 family.</text>
</comment>
<gene>
    <name evidence="7" type="ORF">WJX84_011782</name>
</gene>
<comment type="caution">
    <text evidence="7">The sequence shown here is derived from an EMBL/GenBank/DDBJ whole genome shotgun (WGS) entry which is preliminary data.</text>
</comment>
<dbReference type="GO" id="GO:0005640">
    <property type="term" value="C:nuclear outer membrane"/>
    <property type="evidence" value="ECO:0007669"/>
    <property type="project" value="UniProtKB-SubCell"/>
</dbReference>
<dbReference type="InterPro" id="IPR008547">
    <property type="entry name" value="DUF829_TMEM53"/>
</dbReference>
<evidence type="ECO:0000313" key="7">
    <source>
        <dbReference type="EMBL" id="KAK9865643.1"/>
    </source>
</evidence>
<keyword evidence="2" id="KW-0812">Transmembrane</keyword>
<dbReference type="InterPro" id="IPR029058">
    <property type="entry name" value="AB_hydrolase_fold"/>
</dbReference>
<keyword evidence="3" id="KW-1133">Transmembrane helix</keyword>
<evidence type="ECO:0000256" key="2">
    <source>
        <dbReference type="ARBA" id="ARBA00022692"/>
    </source>
</evidence>
<dbReference type="SUPFAM" id="SSF53474">
    <property type="entry name" value="alpha/beta-Hydrolases"/>
    <property type="match status" value="1"/>
</dbReference>
<name>A0AAW1T8V3_9CHLO</name>
<keyword evidence="5" id="KW-0539">Nucleus</keyword>
<reference evidence="7 8" key="1">
    <citation type="journal article" date="2024" name="Nat. Commun.">
        <title>Phylogenomics reveals the evolutionary origins of lichenization in chlorophyte algae.</title>
        <authorList>
            <person name="Puginier C."/>
            <person name="Libourel C."/>
            <person name="Otte J."/>
            <person name="Skaloud P."/>
            <person name="Haon M."/>
            <person name="Grisel S."/>
            <person name="Petersen M."/>
            <person name="Berrin J.G."/>
            <person name="Delaux P.M."/>
            <person name="Dal Grande F."/>
            <person name="Keller J."/>
        </authorList>
    </citation>
    <scope>NUCLEOTIDE SEQUENCE [LARGE SCALE GENOMIC DNA]</scope>
    <source>
        <strain evidence="7 8">SAG 2523</strain>
    </source>
</reference>
<proteinExistence type="inferred from homology"/>
<organism evidence="7 8">
    <name type="scientific">Apatococcus fuscideae</name>
    <dbReference type="NCBI Taxonomy" id="2026836"/>
    <lineage>
        <taxon>Eukaryota</taxon>
        <taxon>Viridiplantae</taxon>
        <taxon>Chlorophyta</taxon>
        <taxon>core chlorophytes</taxon>
        <taxon>Trebouxiophyceae</taxon>
        <taxon>Chlorellales</taxon>
        <taxon>Chlorellaceae</taxon>
        <taxon>Apatococcus</taxon>
    </lineage>
</organism>
<dbReference type="PANTHER" id="PTHR12265:SF30">
    <property type="entry name" value="TRANSMEMBRANE PROTEIN 53"/>
    <property type="match status" value="1"/>
</dbReference>